<reference evidence="2" key="1">
    <citation type="journal article" date="2016" name="Front. Microbiol.">
        <title>Molecular Keys to the Janthinobacterium and Duganella spp. Interaction with the Plant Pathogen Fusarium graminearum.</title>
        <authorList>
            <person name="Haack F.S."/>
            <person name="Poehlein A."/>
            <person name="Kroger C."/>
            <person name="Voigt C.A."/>
            <person name="Piepenbring M."/>
            <person name="Bode H.B."/>
            <person name="Daniel R."/>
            <person name="Schafer W."/>
            <person name="Streit W.R."/>
        </authorList>
    </citation>
    <scope>NUCLEOTIDE SEQUENCE [LARGE SCALE GENOMIC DNA]</scope>
    <source>
        <strain evidence="2">T54</strain>
    </source>
</reference>
<dbReference type="AlphaFoldDB" id="A0A1E7X6V6"/>
<dbReference type="RefSeq" id="WP_070246095.1">
    <property type="nucleotide sequence ID" value="NZ_LROM01000036.1"/>
</dbReference>
<accession>A0A1E7X6V6</accession>
<comment type="caution">
    <text evidence="1">The sequence shown here is derived from an EMBL/GenBank/DDBJ whole genome shotgun (WGS) entry which is preliminary data.</text>
</comment>
<proteinExistence type="predicted"/>
<evidence type="ECO:0000313" key="1">
    <source>
        <dbReference type="EMBL" id="OFA08800.1"/>
    </source>
</evidence>
<evidence type="ECO:0000313" key="2">
    <source>
        <dbReference type="Proteomes" id="UP000175989"/>
    </source>
</evidence>
<dbReference type="OrthoDB" id="9992532at2"/>
<organism evidence="1 2">
    <name type="scientific">Duganella phyllosphaerae</name>
    <dbReference type="NCBI Taxonomy" id="762836"/>
    <lineage>
        <taxon>Bacteria</taxon>
        <taxon>Pseudomonadati</taxon>
        <taxon>Pseudomonadota</taxon>
        <taxon>Betaproteobacteria</taxon>
        <taxon>Burkholderiales</taxon>
        <taxon>Oxalobacteraceae</taxon>
        <taxon>Telluria group</taxon>
        <taxon>Duganella</taxon>
    </lineage>
</organism>
<dbReference type="EMBL" id="LROM01000036">
    <property type="protein sequence ID" value="OFA08800.1"/>
    <property type="molecule type" value="Genomic_DNA"/>
</dbReference>
<sequence>MKTATKSPELQAALKAAKLAAAVSRVADATGMDRSEITTQDGTQLDTFKFLDAMRARGYQVSEPRIPQAQTRRGHTAWKVDITVPAGVSVQLVFFTPGVTQ</sequence>
<keyword evidence="2" id="KW-1185">Reference proteome</keyword>
<protein>
    <submittedName>
        <fullName evidence="1">Uncharacterized protein</fullName>
    </submittedName>
</protein>
<gene>
    <name evidence="1" type="ORF">DUPY_04760</name>
</gene>
<dbReference type="Proteomes" id="UP000175989">
    <property type="component" value="Unassembled WGS sequence"/>
</dbReference>
<name>A0A1E7X6V6_9BURK</name>